<dbReference type="AlphaFoldDB" id="A0AAE0CMB9"/>
<dbReference type="PANTHER" id="PTHR48435">
    <property type="entry name" value="POLYPROTEIN"/>
    <property type="match status" value="1"/>
</dbReference>
<evidence type="ECO:0000256" key="1">
    <source>
        <dbReference type="SAM" id="MobiDB-lite"/>
    </source>
</evidence>
<accession>A0AAE0CMB9</accession>
<feature type="region of interest" description="Disordered" evidence="1">
    <location>
        <begin position="189"/>
        <end position="224"/>
    </location>
</feature>
<dbReference type="PANTHER" id="PTHR48435:SF1">
    <property type="entry name" value="POLYPROTEIN"/>
    <property type="match status" value="1"/>
</dbReference>
<reference evidence="2" key="1">
    <citation type="journal article" date="2023" name="Plant J.">
        <title>Genome sequences and population genomics provide insights into the demographic history, inbreeding, and mutation load of two 'living fossil' tree species of Dipteronia.</title>
        <authorList>
            <person name="Feng Y."/>
            <person name="Comes H.P."/>
            <person name="Chen J."/>
            <person name="Zhu S."/>
            <person name="Lu R."/>
            <person name="Zhang X."/>
            <person name="Li P."/>
            <person name="Qiu J."/>
            <person name="Olsen K.M."/>
            <person name="Qiu Y."/>
        </authorList>
    </citation>
    <scope>NUCLEOTIDE SEQUENCE</scope>
    <source>
        <strain evidence="2">KIB01</strain>
    </source>
</reference>
<name>A0AAE0CMB9_9ROSI</name>
<dbReference type="InterPro" id="IPR028919">
    <property type="entry name" value="Viral_movement"/>
</dbReference>
<dbReference type="InterPro" id="IPR053098">
    <property type="entry name" value="Petuviruses_polyprotein"/>
</dbReference>
<evidence type="ECO:0000313" key="3">
    <source>
        <dbReference type="Proteomes" id="UP001280121"/>
    </source>
</evidence>
<dbReference type="Proteomes" id="UP001280121">
    <property type="component" value="Unassembled WGS sequence"/>
</dbReference>
<gene>
    <name evidence="2" type="ORF">Ddye_009524</name>
</gene>
<dbReference type="Pfam" id="PF01107">
    <property type="entry name" value="MP"/>
    <property type="match status" value="1"/>
</dbReference>
<evidence type="ECO:0000313" key="2">
    <source>
        <dbReference type="EMBL" id="KAK2656472.1"/>
    </source>
</evidence>
<proteinExistence type="predicted"/>
<sequence length="324" mass="37115">MIDQWIRERYSHIHIGVVRLIPSLHGRKSLPGTARVALLNTIYKQYEHAVIGTYLTTLHAGGISLTYDPNFNIPFRDQNLHNCLKDDIPIHSFQADGTPVYIDKINGHVIWDIDPNMCDADCDYRKCLKSLDAVLRDMFTNLQFRIAKLDVDLHRKDIQSSSESDTAYLSPFESVTYLTQIFMAYRTNPQPSTQTYGPPDESSSSSTPIIKEPPEGSIPGQPNVTRPTNGLWFNLDDSPSGQWRKKIYEMNAWLDLQIAKSEHPLVNILREFVSRFTGSLKDRYQHLGEYRPLQFVRSPSVSLAMGVIFKEFLGDVDQFYKQSR</sequence>
<feature type="compositionally biased region" description="Polar residues" evidence="1">
    <location>
        <begin position="189"/>
        <end position="208"/>
    </location>
</feature>
<keyword evidence="3" id="KW-1185">Reference proteome</keyword>
<dbReference type="EMBL" id="JANJYI010000003">
    <property type="protein sequence ID" value="KAK2656472.1"/>
    <property type="molecule type" value="Genomic_DNA"/>
</dbReference>
<organism evidence="2 3">
    <name type="scientific">Dipteronia dyeriana</name>
    <dbReference type="NCBI Taxonomy" id="168575"/>
    <lineage>
        <taxon>Eukaryota</taxon>
        <taxon>Viridiplantae</taxon>
        <taxon>Streptophyta</taxon>
        <taxon>Embryophyta</taxon>
        <taxon>Tracheophyta</taxon>
        <taxon>Spermatophyta</taxon>
        <taxon>Magnoliopsida</taxon>
        <taxon>eudicotyledons</taxon>
        <taxon>Gunneridae</taxon>
        <taxon>Pentapetalae</taxon>
        <taxon>rosids</taxon>
        <taxon>malvids</taxon>
        <taxon>Sapindales</taxon>
        <taxon>Sapindaceae</taxon>
        <taxon>Hippocastanoideae</taxon>
        <taxon>Acereae</taxon>
        <taxon>Dipteronia</taxon>
    </lineage>
</organism>
<comment type="caution">
    <text evidence="2">The sequence shown here is derived from an EMBL/GenBank/DDBJ whole genome shotgun (WGS) entry which is preliminary data.</text>
</comment>
<protein>
    <submittedName>
        <fullName evidence="2">Uncharacterized protein</fullName>
    </submittedName>
</protein>